<dbReference type="Proteomes" id="UP000756346">
    <property type="component" value="Unassembled WGS sequence"/>
</dbReference>
<feature type="region of interest" description="Disordered" evidence="16">
    <location>
        <begin position="91"/>
        <end position="212"/>
    </location>
</feature>
<name>A0A9P9BQC3_9PEZI</name>
<keyword evidence="13" id="KW-0325">Glycoprotein</keyword>
<evidence type="ECO:0000259" key="19">
    <source>
        <dbReference type="PROSITE" id="PS52012"/>
    </source>
</evidence>
<dbReference type="GO" id="GO:0046872">
    <property type="term" value="F:metal ion binding"/>
    <property type="evidence" value="ECO:0007669"/>
    <property type="project" value="UniProtKB-UniRule"/>
</dbReference>
<keyword evidence="21" id="KW-1185">Reference proteome</keyword>
<feature type="transmembrane region" description="Helical" evidence="17">
    <location>
        <begin position="227"/>
        <end position="247"/>
    </location>
</feature>
<dbReference type="InterPro" id="IPR051735">
    <property type="entry name" value="CFEM_domain"/>
</dbReference>
<feature type="domain" description="CFEM" evidence="19">
    <location>
        <begin position="1"/>
        <end position="116"/>
    </location>
</feature>
<dbReference type="GO" id="GO:0005886">
    <property type="term" value="C:plasma membrane"/>
    <property type="evidence" value="ECO:0007669"/>
    <property type="project" value="UniProtKB-SubCell"/>
</dbReference>
<dbReference type="GeneID" id="70177460"/>
<evidence type="ECO:0000256" key="11">
    <source>
        <dbReference type="ARBA" id="ARBA00023136"/>
    </source>
</evidence>
<comment type="subcellular location">
    <subcellularLocation>
        <location evidence="1">Cell membrane</location>
        <topology evidence="1">Lipid-anchor</topology>
        <topology evidence="1">GPI-anchor</topology>
    </subcellularLocation>
    <subcellularLocation>
        <location evidence="2">Secreted</location>
    </subcellularLocation>
</comment>
<dbReference type="OrthoDB" id="4778251at2759"/>
<evidence type="ECO:0000256" key="5">
    <source>
        <dbReference type="ARBA" id="ARBA00022525"/>
    </source>
</evidence>
<evidence type="ECO:0000256" key="3">
    <source>
        <dbReference type="ARBA" id="ARBA00010031"/>
    </source>
</evidence>
<comment type="caution">
    <text evidence="15">Lacks conserved residue(s) required for the propagation of feature annotation.</text>
</comment>
<evidence type="ECO:0000256" key="15">
    <source>
        <dbReference type="PROSITE-ProRule" id="PRU01356"/>
    </source>
</evidence>
<keyword evidence="9 18" id="KW-0732">Signal</keyword>
<keyword evidence="4" id="KW-1003">Cell membrane</keyword>
<keyword evidence="12 15" id="KW-1015">Disulfide bond</keyword>
<feature type="chain" id="PRO_5040110980" description="CFEM domain-containing protein" evidence="18">
    <location>
        <begin position="20"/>
        <end position="319"/>
    </location>
</feature>
<keyword evidence="17" id="KW-0812">Transmembrane</keyword>
<accession>A0A9P9BQC3</accession>
<feature type="disulfide bond" evidence="15">
    <location>
        <begin position="43"/>
        <end position="50"/>
    </location>
</feature>
<evidence type="ECO:0000256" key="9">
    <source>
        <dbReference type="ARBA" id="ARBA00022729"/>
    </source>
</evidence>
<keyword evidence="6 15" id="KW-0349">Heme</keyword>
<organism evidence="20 21">
    <name type="scientific">Microdochium trichocladiopsis</name>
    <dbReference type="NCBI Taxonomy" id="1682393"/>
    <lineage>
        <taxon>Eukaryota</taxon>
        <taxon>Fungi</taxon>
        <taxon>Dikarya</taxon>
        <taxon>Ascomycota</taxon>
        <taxon>Pezizomycotina</taxon>
        <taxon>Sordariomycetes</taxon>
        <taxon>Xylariomycetidae</taxon>
        <taxon>Xylariales</taxon>
        <taxon>Microdochiaceae</taxon>
        <taxon>Microdochium</taxon>
    </lineage>
</organism>
<dbReference type="PANTHER" id="PTHR37928">
    <property type="entry name" value="CFEM DOMAIN PROTEIN (AFU_ORTHOLOGUE AFUA_6G14090)"/>
    <property type="match status" value="1"/>
</dbReference>
<comment type="caution">
    <text evidence="20">The sequence shown here is derived from an EMBL/GenBank/DDBJ whole genome shotgun (WGS) entry which is preliminary data.</text>
</comment>
<gene>
    <name evidence="20" type="ORF">B0I36DRAFT_113256</name>
</gene>
<dbReference type="PANTHER" id="PTHR37928:SF1">
    <property type="entry name" value="CFEM DOMAIN PROTEIN (AFU_ORTHOLOGUE AFUA_6G14090)"/>
    <property type="match status" value="1"/>
</dbReference>
<dbReference type="Pfam" id="PF05730">
    <property type="entry name" value="CFEM"/>
    <property type="match status" value="1"/>
</dbReference>
<keyword evidence="5" id="KW-0964">Secreted</keyword>
<dbReference type="AlphaFoldDB" id="A0A9P9BQC3"/>
<evidence type="ECO:0000256" key="13">
    <source>
        <dbReference type="ARBA" id="ARBA00023180"/>
    </source>
</evidence>
<keyword evidence="11 17" id="KW-0472">Membrane</keyword>
<evidence type="ECO:0000256" key="17">
    <source>
        <dbReference type="SAM" id="Phobius"/>
    </source>
</evidence>
<dbReference type="GO" id="GO:0005576">
    <property type="term" value="C:extracellular region"/>
    <property type="evidence" value="ECO:0007669"/>
    <property type="project" value="UniProtKB-SubCell"/>
</dbReference>
<evidence type="ECO:0000256" key="8">
    <source>
        <dbReference type="ARBA" id="ARBA00022723"/>
    </source>
</evidence>
<proteinExistence type="inferred from homology"/>
<feature type="region of interest" description="Disordered" evidence="16">
    <location>
        <begin position="252"/>
        <end position="288"/>
    </location>
</feature>
<feature type="binding site" description="axial binding residue" evidence="15">
    <location>
        <position position="47"/>
    </location>
    <ligand>
        <name>heme</name>
        <dbReference type="ChEBI" id="CHEBI:30413"/>
    </ligand>
    <ligandPart>
        <name>Fe</name>
        <dbReference type="ChEBI" id="CHEBI:18248"/>
    </ligandPart>
</feature>
<evidence type="ECO:0000256" key="6">
    <source>
        <dbReference type="ARBA" id="ARBA00022617"/>
    </source>
</evidence>
<keyword evidence="17" id="KW-1133">Transmembrane helix</keyword>
<evidence type="ECO:0000256" key="4">
    <source>
        <dbReference type="ARBA" id="ARBA00022475"/>
    </source>
</evidence>
<dbReference type="EMBL" id="JAGTJQ010000005">
    <property type="protein sequence ID" value="KAH7030725.1"/>
    <property type="molecule type" value="Genomic_DNA"/>
</dbReference>
<evidence type="ECO:0000256" key="1">
    <source>
        <dbReference type="ARBA" id="ARBA00004609"/>
    </source>
</evidence>
<dbReference type="GO" id="GO:0098552">
    <property type="term" value="C:side of membrane"/>
    <property type="evidence" value="ECO:0007669"/>
    <property type="project" value="UniProtKB-KW"/>
</dbReference>
<evidence type="ECO:0000256" key="10">
    <source>
        <dbReference type="ARBA" id="ARBA00023004"/>
    </source>
</evidence>
<dbReference type="InterPro" id="IPR008427">
    <property type="entry name" value="Extracellular_membr_CFEM_dom"/>
</dbReference>
<sequence>MIIPLYAAIAGLLIGQVVSQAALSPCAAGCVDGVLADVSKMGCAVGDTACVCSYVGDVTNGVRDCVAQACAAEGAEQVTLAENSAKDRCAAVQAPPAPTTTPAPEAATTSPAEAATTSPAETASPSPASTEASSQSAPTTAATESTTTTAEPTSASAESTPTSSTTVETSSSASAETAASTSATATGTTSSATGSSGTAAQTGEAASQEHDETVGASGLSVAAKAGIGAGIGVALIMTAIVAICLTVRRKQQENEARRGNMIEISGPLPGGGRQWANEEGKYGSSAAAGGLRKSYSSELDRHARPYEEMVPHTQPRTMI</sequence>
<reference evidence="20" key="1">
    <citation type="journal article" date="2021" name="Nat. Commun.">
        <title>Genetic determinants of endophytism in the Arabidopsis root mycobiome.</title>
        <authorList>
            <person name="Mesny F."/>
            <person name="Miyauchi S."/>
            <person name="Thiergart T."/>
            <person name="Pickel B."/>
            <person name="Atanasova L."/>
            <person name="Karlsson M."/>
            <person name="Huettel B."/>
            <person name="Barry K.W."/>
            <person name="Haridas S."/>
            <person name="Chen C."/>
            <person name="Bauer D."/>
            <person name="Andreopoulos W."/>
            <person name="Pangilinan J."/>
            <person name="LaButti K."/>
            <person name="Riley R."/>
            <person name="Lipzen A."/>
            <person name="Clum A."/>
            <person name="Drula E."/>
            <person name="Henrissat B."/>
            <person name="Kohler A."/>
            <person name="Grigoriev I.V."/>
            <person name="Martin F.M."/>
            <person name="Hacquard S."/>
        </authorList>
    </citation>
    <scope>NUCLEOTIDE SEQUENCE</scope>
    <source>
        <strain evidence="20">MPI-CAGE-CH-0230</strain>
    </source>
</reference>
<feature type="compositionally biased region" description="Low complexity" evidence="16">
    <location>
        <begin position="102"/>
        <end position="206"/>
    </location>
</feature>
<evidence type="ECO:0000256" key="2">
    <source>
        <dbReference type="ARBA" id="ARBA00004613"/>
    </source>
</evidence>
<keyword evidence="7" id="KW-0336">GPI-anchor</keyword>
<comment type="similarity">
    <text evidence="3">Belongs to the RBT5 family.</text>
</comment>
<evidence type="ECO:0000256" key="7">
    <source>
        <dbReference type="ARBA" id="ARBA00022622"/>
    </source>
</evidence>
<keyword evidence="14" id="KW-0449">Lipoprotein</keyword>
<evidence type="ECO:0000313" key="20">
    <source>
        <dbReference type="EMBL" id="KAH7030725.1"/>
    </source>
</evidence>
<evidence type="ECO:0000256" key="12">
    <source>
        <dbReference type="ARBA" id="ARBA00023157"/>
    </source>
</evidence>
<feature type="signal peptide" evidence="18">
    <location>
        <begin position="1"/>
        <end position="19"/>
    </location>
</feature>
<keyword evidence="8 15" id="KW-0479">Metal-binding</keyword>
<evidence type="ECO:0000256" key="18">
    <source>
        <dbReference type="SAM" id="SignalP"/>
    </source>
</evidence>
<evidence type="ECO:0000313" key="21">
    <source>
        <dbReference type="Proteomes" id="UP000756346"/>
    </source>
</evidence>
<keyword evidence="10 15" id="KW-0408">Iron</keyword>
<dbReference type="PROSITE" id="PS52012">
    <property type="entry name" value="CFEM"/>
    <property type="match status" value="1"/>
</dbReference>
<evidence type="ECO:0000256" key="14">
    <source>
        <dbReference type="ARBA" id="ARBA00023288"/>
    </source>
</evidence>
<dbReference type="RefSeq" id="XP_046012405.1">
    <property type="nucleotide sequence ID" value="XM_046147914.1"/>
</dbReference>
<evidence type="ECO:0000256" key="16">
    <source>
        <dbReference type="SAM" id="MobiDB-lite"/>
    </source>
</evidence>
<protein>
    <recommendedName>
        <fullName evidence="19">CFEM domain-containing protein</fullName>
    </recommendedName>
</protein>